<sequence length="234" mass="26351">MTQITTTARIAHLIAEGKVTQHRAPYLPAHEGKLPWTPGHSHAVRPIGKPSICRVVVVRWAHVALGDLTPSDMHDTGHRTRLDLARWWLRSQIRRRTDAGKPWTDDEILDTFEARHADRIAWRLDFAVDRSHKPRLLHEDPAQNYTSITAKAAQGEPEGVPAWDIERGVDAARARHTAGVGLVEQQQVDEITTLEGRLARLRQVAPARGIDVSTEIRAIERTIHRAERKLGRVA</sequence>
<evidence type="ECO:0000313" key="1">
    <source>
        <dbReference type="EMBL" id="CAB4906134.1"/>
    </source>
</evidence>
<reference evidence="1" key="1">
    <citation type="submission" date="2020-05" db="EMBL/GenBank/DDBJ databases">
        <authorList>
            <person name="Chiriac C."/>
            <person name="Salcher M."/>
            <person name="Ghai R."/>
            <person name="Kavagutti S V."/>
        </authorList>
    </citation>
    <scope>NUCLEOTIDE SEQUENCE</scope>
</reference>
<gene>
    <name evidence="1" type="ORF">UFOPK3564_00895</name>
</gene>
<dbReference type="AlphaFoldDB" id="A0A6J7GGK3"/>
<proteinExistence type="predicted"/>
<dbReference type="EMBL" id="CAFBMK010000036">
    <property type="protein sequence ID" value="CAB4906134.1"/>
    <property type="molecule type" value="Genomic_DNA"/>
</dbReference>
<name>A0A6J7GGK3_9ZZZZ</name>
<protein>
    <submittedName>
        <fullName evidence="1">Unannotated protein</fullName>
    </submittedName>
</protein>
<organism evidence="1">
    <name type="scientific">freshwater metagenome</name>
    <dbReference type="NCBI Taxonomy" id="449393"/>
    <lineage>
        <taxon>unclassified sequences</taxon>
        <taxon>metagenomes</taxon>
        <taxon>ecological metagenomes</taxon>
    </lineage>
</organism>
<accession>A0A6J7GGK3</accession>